<reference evidence="3" key="2">
    <citation type="submission" date="2015-06" db="UniProtKB">
        <authorList>
            <consortium name="EnsemblPlants"/>
        </authorList>
    </citation>
    <scope>IDENTIFICATION</scope>
    <source>
        <strain evidence="3">DM1-3 516 R44</strain>
    </source>
</reference>
<dbReference type="Pfam" id="PF20167">
    <property type="entry name" value="Transposase_32"/>
    <property type="match status" value="1"/>
</dbReference>
<evidence type="ECO:0000256" key="1">
    <source>
        <dbReference type="SAM" id="MobiDB-lite"/>
    </source>
</evidence>
<proteinExistence type="predicted"/>
<sequence length="228" mass="25674">MGEKWNVFEKMQVGEQNVQSVTRRTGNPFGDPNLACQSDLAIRRFGRRVFLQPAPEAERPEHNSGSDGESAHSQSLRMISHFRPVLAPAQTMVPVPPVQGPPPRLPNRLKVEGLRTIIEEKLLSTKDLEGRYSGVRDTLRYHRFDIFTRHRGPYIPTWVHEFYATFGELVPQRKNKTSAFKSVKSILVSGKELGCNSDHINATLDRATGYEHEYAGLATTHALDDLKG</sequence>
<dbReference type="InterPro" id="IPR046796">
    <property type="entry name" value="Transposase_32_dom"/>
</dbReference>
<feature type="region of interest" description="Disordered" evidence="1">
    <location>
        <begin position="54"/>
        <end position="74"/>
    </location>
</feature>
<evidence type="ECO:0000313" key="3">
    <source>
        <dbReference type="EnsemblPlants" id="PGSC0003DMT400096552"/>
    </source>
</evidence>
<dbReference type="HOGENOM" id="CLU_029307_5_0_1"/>
<dbReference type="PaxDb" id="4113-PGSC0003DMT400096552"/>
<organism evidence="3 4">
    <name type="scientific">Solanum tuberosum</name>
    <name type="common">Potato</name>
    <dbReference type="NCBI Taxonomy" id="4113"/>
    <lineage>
        <taxon>Eukaryota</taxon>
        <taxon>Viridiplantae</taxon>
        <taxon>Streptophyta</taxon>
        <taxon>Embryophyta</taxon>
        <taxon>Tracheophyta</taxon>
        <taxon>Spermatophyta</taxon>
        <taxon>Magnoliopsida</taxon>
        <taxon>eudicotyledons</taxon>
        <taxon>Gunneridae</taxon>
        <taxon>Pentapetalae</taxon>
        <taxon>asterids</taxon>
        <taxon>lamiids</taxon>
        <taxon>Solanales</taxon>
        <taxon>Solanaceae</taxon>
        <taxon>Solanoideae</taxon>
        <taxon>Solaneae</taxon>
        <taxon>Solanum</taxon>
    </lineage>
</organism>
<reference evidence="4" key="1">
    <citation type="journal article" date="2011" name="Nature">
        <title>Genome sequence and analysis of the tuber crop potato.</title>
        <authorList>
            <consortium name="The Potato Genome Sequencing Consortium"/>
        </authorList>
    </citation>
    <scope>NUCLEOTIDE SEQUENCE [LARGE SCALE GENOMIC DNA]</scope>
    <source>
        <strain evidence="4">cv. DM1-3 516 R44</strain>
    </source>
</reference>
<dbReference type="PANTHER" id="PTHR33180">
    <property type="entry name" value="PHOTOSYSTEM II CP43 REACTION CENTER PROTEIN"/>
    <property type="match status" value="1"/>
</dbReference>
<name>M1DYP9_SOLTU</name>
<feature type="domain" description="Putative plant transposon protein" evidence="2">
    <location>
        <begin position="142"/>
        <end position="226"/>
    </location>
</feature>
<feature type="compositionally biased region" description="Polar residues" evidence="1">
    <location>
        <begin position="65"/>
        <end position="74"/>
    </location>
</feature>
<dbReference type="Proteomes" id="UP000011115">
    <property type="component" value="Unassembled WGS sequence"/>
</dbReference>
<dbReference type="InParanoid" id="M1DYP9"/>
<evidence type="ECO:0000259" key="2">
    <source>
        <dbReference type="Pfam" id="PF20167"/>
    </source>
</evidence>
<dbReference type="PANTHER" id="PTHR33180:SF31">
    <property type="entry name" value="POLYPROTEIN PROTEIN"/>
    <property type="match status" value="1"/>
</dbReference>
<evidence type="ECO:0000313" key="4">
    <source>
        <dbReference type="Proteomes" id="UP000011115"/>
    </source>
</evidence>
<keyword evidence="4" id="KW-1185">Reference proteome</keyword>
<accession>M1DYP9</accession>
<dbReference type="AlphaFoldDB" id="M1DYP9"/>
<dbReference type="EnsemblPlants" id="PGSC0003DMT400096552">
    <property type="protein sequence ID" value="PGSC0003DMT400096552"/>
    <property type="gene ID" value="PGSC0003DMG400046123"/>
</dbReference>
<protein>
    <recommendedName>
        <fullName evidence="2">Putative plant transposon protein domain-containing protein</fullName>
    </recommendedName>
</protein>
<dbReference type="Gramene" id="PGSC0003DMT400096552">
    <property type="protein sequence ID" value="PGSC0003DMT400096552"/>
    <property type="gene ID" value="PGSC0003DMG400046123"/>
</dbReference>